<dbReference type="AlphaFoldDB" id="A0A2P8DTE9"/>
<evidence type="ECO:0000313" key="1">
    <source>
        <dbReference type="EMBL" id="PSL00475.1"/>
    </source>
</evidence>
<gene>
    <name evidence="1" type="ORF">CLV48_11527</name>
</gene>
<dbReference type="Pfam" id="PF13618">
    <property type="entry name" value="Gluconate_2-dh3"/>
    <property type="match status" value="1"/>
</dbReference>
<accession>A0A2P8DTE9</accession>
<name>A0A2P8DTE9_9BACT</name>
<keyword evidence="2" id="KW-1185">Reference proteome</keyword>
<reference evidence="1 2" key="1">
    <citation type="submission" date="2018-03" db="EMBL/GenBank/DDBJ databases">
        <title>Genomic Encyclopedia of Archaeal and Bacterial Type Strains, Phase II (KMG-II): from individual species to whole genera.</title>
        <authorList>
            <person name="Goeker M."/>
        </authorList>
    </citation>
    <scope>NUCLEOTIDE SEQUENCE [LARGE SCALE GENOMIC DNA]</scope>
    <source>
        <strain evidence="1 2">DSM 28057</strain>
    </source>
</reference>
<organism evidence="1 2">
    <name type="scientific">Cecembia rubra</name>
    <dbReference type="NCBI Taxonomy" id="1485585"/>
    <lineage>
        <taxon>Bacteria</taxon>
        <taxon>Pseudomonadati</taxon>
        <taxon>Bacteroidota</taxon>
        <taxon>Cytophagia</taxon>
        <taxon>Cytophagales</taxon>
        <taxon>Cyclobacteriaceae</taxon>
        <taxon>Cecembia</taxon>
    </lineage>
</organism>
<dbReference type="EMBL" id="PYGF01000015">
    <property type="protein sequence ID" value="PSL00475.1"/>
    <property type="molecule type" value="Genomic_DNA"/>
</dbReference>
<dbReference type="InterPro" id="IPR027056">
    <property type="entry name" value="Gluconate_2DH_su3"/>
</dbReference>
<comment type="caution">
    <text evidence="1">The sequence shown here is derived from an EMBL/GenBank/DDBJ whole genome shotgun (WGS) entry which is preliminary data.</text>
</comment>
<sequence length="184" mass="20355">MKRRDALRSLALLTGGLVLVPSCDFSKEDILAAYQNLQITPTLKQLLADIADSIIPPGKIKGASDLSVQDFILVMVNDCVDENGQQSFMNGLQGFEEFSKKTKGNTFSKLETVQKEELLLAGMTTDAEAERDIRSFLGTTKRFTIQGFMLSEYIQTEVKPYSLIPGDYQGEVLIADIKTDKIHG</sequence>
<proteinExistence type="predicted"/>
<protein>
    <submittedName>
        <fullName evidence="1">Gluconate 2-dehydrogenase subunit 3-like protein</fullName>
    </submittedName>
</protein>
<dbReference type="RefSeq" id="WP_106568791.1">
    <property type="nucleotide sequence ID" value="NZ_JAUVYL010000200.1"/>
</dbReference>
<dbReference type="OrthoDB" id="6385145at2"/>
<dbReference type="Proteomes" id="UP000240708">
    <property type="component" value="Unassembled WGS sequence"/>
</dbReference>
<evidence type="ECO:0000313" key="2">
    <source>
        <dbReference type="Proteomes" id="UP000240708"/>
    </source>
</evidence>